<gene>
    <name evidence="2" type="ORF">GCM10010394_22610</name>
</gene>
<proteinExistence type="predicted"/>
<evidence type="ECO:0000313" key="2">
    <source>
        <dbReference type="EMBL" id="GAA0592810.1"/>
    </source>
</evidence>
<comment type="caution">
    <text evidence="2">The sequence shown here is derived from an EMBL/GenBank/DDBJ whole genome shotgun (WGS) entry which is preliminary data.</text>
</comment>
<dbReference type="RefSeq" id="WP_344073015.1">
    <property type="nucleotide sequence ID" value="NZ_BAAACA010000014.1"/>
</dbReference>
<feature type="transmembrane region" description="Helical" evidence="1">
    <location>
        <begin position="39"/>
        <end position="61"/>
    </location>
</feature>
<evidence type="ECO:0008006" key="4">
    <source>
        <dbReference type="Google" id="ProtNLM"/>
    </source>
</evidence>
<sequence length="237" mass="26648">MDDRTSQGIQNPLTFLGAALSTTASVIIALAAGKSDDNRAFLIFTAVFVAILALAFLVMLLMRPRRQGGTGTLSSRSEPASAELPMTYDVFISSPMASFPSSEQYEEHRAAIRQVMEALERHCQFKVYYAGFHLPTWNSFQRPDVGAQRDAAALRQSKRFLMVVPLPLVSSVYVDAGYALALHKPSVYYHHVDVELPFMLRHASQYGNDFPRCKEYRYAQIEEIVQDIERNKSSLFD</sequence>
<protein>
    <recommendedName>
        <fullName evidence="4">TIR domain-containing protein</fullName>
    </recommendedName>
</protein>
<keyword evidence="1" id="KW-0812">Transmembrane</keyword>
<keyword evidence="3" id="KW-1185">Reference proteome</keyword>
<dbReference type="Proteomes" id="UP001500668">
    <property type="component" value="Unassembled WGS sequence"/>
</dbReference>
<evidence type="ECO:0000313" key="3">
    <source>
        <dbReference type="Proteomes" id="UP001500668"/>
    </source>
</evidence>
<reference evidence="3" key="1">
    <citation type="journal article" date="2019" name="Int. J. Syst. Evol. Microbiol.">
        <title>The Global Catalogue of Microorganisms (GCM) 10K type strain sequencing project: providing services to taxonomists for standard genome sequencing and annotation.</title>
        <authorList>
            <consortium name="The Broad Institute Genomics Platform"/>
            <consortium name="The Broad Institute Genome Sequencing Center for Infectious Disease"/>
            <person name="Wu L."/>
            <person name="Ma J."/>
        </authorList>
    </citation>
    <scope>NUCLEOTIDE SEQUENCE [LARGE SCALE GENOMIC DNA]</scope>
    <source>
        <strain evidence="3">JCM 5067</strain>
    </source>
</reference>
<dbReference type="EMBL" id="BAAACA010000014">
    <property type="protein sequence ID" value="GAA0592810.1"/>
    <property type="molecule type" value="Genomic_DNA"/>
</dbReference>
<evidence type="ECO:0000256" key="1">
    <source>
        <dbReference type="SAM" id="Phobius"/>
    </source>
</evidence>
<feature type="transmembrane region" description="Helical" evidence="1">
    <location>
        <begin position="12"/>
        <end position="33"/>
    </location>
</feature>
<name>A0ABP3QKS6_9ACTN</name>
<accession>A0ABP3QKS6</accession>
<dbReference type="Gene3D" id="3.40.50.450">
    <property type="match status" value="1"/>
</dbReference>
<keyword evidence="1" id="KW-1133">Transmembrane helix</keyword>
<keyword evidence="1" id="KW-0472">Membrane</keyword>
<organism evidence="2 3">
    <name type="scientific">Streptomyces crystallinus</name>
    <dbReference type="NCBI Taxonomy" id="68191"/>
    <lineage>
        <taxon>Bacteria</taxon>
        <taxon>Bacillati</taxon>
        <taxon>Actinomycetota</taxon>
        <taxon>Actinomycetes</taxon>
        <taxon>Kitasatosporales</taxon>
        <taxon>Streptomycetaceae</taxon>
        <taxon>Streptomyces</taxon>
    </lineage>
</organism>